<sequence>MSCSQLSHTLRRNAVNDAGTQMPTIDSRRVIHALDQVVANLVVLLVVKNSMFEQLTDLSDVLDRSLQLNGSVKSTKHSSTSFTRQKDFVVSSIEFPVPPSITVAHILGLVSLPPIQFPNTINSQPLDTFSDDLLDGLTQENIFSPSMPTNENLSISSRFLSPPTTPPRNLAATTVQLNEFDEDEDDDGKLDSTPPLLPPSPSHNISAYTLATPPLEAFEISSISTHAFFGMPSPPPQRTPSNHIPNTTPSRTTPSRTTASRMTPSNFTTSILVPESPLLSTDSSLFTQLATLSLSDDSSVTPKPKRQSSLKLTPQKTPQTPEIDTSSPFFVPETPLTAAAAAESPESTATQTPTKTIGQRHTLSTPVFRSPSTRFIPHVRNVTPGKRTGPGSDEDIDDLEAYVRGMRISSSSSVKRSRLSGVIADDSSGGIGIVVGEDELDAMLSQSQGGLFSQSQRVNGWRRPGLEM</sequence>
<accession>A0A1Y2CPN0</accession>
<dbReference type="Proteomes" id="UP000193642">
    <property type="component" value="Unassembled WGS sequence"/>
</dbReference>
<feature type="region of interest" description="Disordered" evidence="1">
    <location>
        <begin position="228"/>
        <end position="268"/>
    </location>
</feature>
<gene>
    <name evidence="2" type="ORF">BCR33DRAFT_15543</name>
</gene>
<reference evidence="2 3" key="1">
    <citation type="submission" date="2016-07" db="EMBL/GenBank/DDBJ databases">
        <title>Pervasive Adenine N6-methylation of Active Genes in Fungi.</title>
        <authorList>
            <consortium name="DOE Joint Genome Institute"/>
            <person name="Mondo S.J."/>
            <person name="Dannebaum R.O."/>
            <person name="Kuo R.C."/>
            <person name="Labutti K."/>
            <person name="Haridas S."/>
            <person name="Kuo A."/>
            <person name="Salamov A."/>
            <person name="Ahrendt S.R."/>
            <person name="Lipzen A."/>
            <person name="Sullivan W."/>
            <person name="Andreopoulos W.B."/>
            <person name="Clum A."/>
            <person name="Lindquist E."/>
            <person name="Daum C."/>
            <person name="Ramamoorthy G.K."/>
            <person name="Gryganskyi A."/>
            <person name="Culley D."/>
            <person name="Magnuson J.K."/>
            <person name="James T.Y."/>
            <person name="O'Malley M.A."/>
            <person name="Stajich J.E."/>
            <person name="Spatafora J.W."/>
            <person name="Visel A."/>
            <person name="Grigoriev I.V."/>
        </authorList>
    </citation>
    <scope>NUCLEOTIDE SEQUENCE [LARGE SCALE GENOMIC DNA]</scope>
    <source>
        <strain evidence="2 3">JEL800</strain>
    </source>
</reference>
<evidence type="ECO:0000256" key="1">
    <source>
        <dbReference type="SAM" id="MobiDB-lite"/>
    </source>
</evidence>
<dbReference type="AlphaFoldDB" id="A0A1Y2CPN0"/>
<feature type="region of interest" description="Disordered" evidence="1">
    <location>
        <begin position="181"/>
        <end position="207"/>
    </location>
</feature>
<proteinExistence type="predicted"/>
<protein>
    <submittedName>
        <fullName evidence="2">Uncharacterized protein</fullName>
    </submittedName>
</protein>
<evidence type="ECO:0000313" key="2">
    <source>
        <dbReference type="EMBL" id="ORY48988.1"/>
    </source>
</evidence>
<name>A0A1Y2CPN0_9FUNG</name>
<dbReference type="OrthoDB" id="10599977at2759"/>
<dbReference type="EMBL" id="MCGO01000010">
    <property type="protein sequence ID" value="ORY48988.1"/>
    <property type="molecule type" value="Genomic_DNA"/>
</dbReference>
<feature type="compositionally biased region" description="Polar residues" evidence="1">
    <location>
        <begin position="309"/>
        <end position="328"/>
    </location>
</feature>
<evidence type="ECO:0000313" key="3">
    <source>
        <dbReference type="Proteomes" id="UP000193642"/>
    </source>
</evidence>
<dbReference type="STRING" id="329046.A0A1Y2CPN0"/>
<keyword evidence="3" id="KW-1185">Reference proteome</keyword>
<organism evidence="2 3">
    <name type="scientific">Rhizoclosmatium globosum</name>
    <dbReference type="NCBI Taxonomy" id="329046"/>
    <lineage>
        <taxon>Eukaryota</taxon>
        <taxon>Fungi</taxon>
        <taxon>Fungi incertae sedis</taxon>
        <taxon>Chytridiomycota</taxon>
        <taxon>Chytridiomycota incertae sedis</taxon>
        <taxon>Chytridiomycetes</taxon>
        <taxon>Chytridiales</taxon>
        <taxon>Chytriomycetaceae</taxon>
        <taxon>Rhizoclosmatium</taxon>
    </lineage>
</organism>
<feature type="region of interest" description="Disordered" evidence="1">
    <location>
        <begin position="377"/>
        <end position="396"/>
    </location>
</feature>
<feature type="compositionally biased region" description="Low complexity" evidence="1">
    <location>
        <begin position="247"/>
        <end position="265"/>
    </location>
</feature>
<comment type="caution">
    <text evidence="2">The sequence shown here is derived from an EMBL/GenBank/DDBJ whole genome shotgun (WGS) entry which is preliminary data.</text>
</comment>
<feature type="region of interest" description="Disordered" evidence="1">
    <location>
        <begin position="295"/>
        <end position="329"/>
    </location>
</feature>